<sequence length="240" mass="25921">MSAVGQLKTVVWDAADIQGLADFYVAVAGLTQHYADDEWVTLTSPDGWRFGVQRALDHVAPQWPDPAHPQQMHVDFQVADIDAAAELAELHGATRLRDGESWHVLADPAGHPFCLSRGQVERPGVSGVIVDTGDPPALARFYSGLLGLEVGYEGPDGVLLGREGQPRVMFQQVAQYQSPQWPDPTRPQQLHLDVMIGADADAAEEAALALGATRLPGVGENWRVYADPHGHPFCLLTPVG</sequence>
<feature type="domain" description="Glyoxalase-like" evidence="1">
    <location>
        <begin position="10"/>
        <end position="115"/>
    </location>
</feature>
<name>A0A930VM59_9ACTN</name>
<evidence type="ECO:0000259" key="1">
    <source>
        <dbReference type="Pfam" id="PF18029"/>
    </source>
</evidence>
<evidence type="ECO:0000313" key="2">
    <source>
        <dbReference type="EMBL" id="MBF4767393.1"/>
    </source>
</evidence>
<dbReference type="Pfam" id="PF18029">
    <property type="entry name" value="Glyoxalase_6"/>
    <property type="match status" value="2"/>
</dbReference>
<evidence type="ECO:0000313" key="3">
    <source>
        <dbReference type="Proteomes" id="UP000660668"/>
    </source>
</evidence>
<comment type="caution">
    <text evidence="2">The sequence shown here is derived from an EMBL/GenBank/DDBJ whole genome shotgun (WGS) entry which is preliminary data.</text>
</comment>
<keyword evidence="3" id="KW-1185">Reference proteome</keyword>
<dbReference type="AlphaFoldDB" id="A0A930VM59"/>
<protein>
    <submittedName>
        <fullName evidence="2">VOC family protein</fullName>
    </submittedName>
</protein>
<gene>
    <name evidence="2" type="ORF">ISU10_06395</name>
</gene>
<accession>A0A930VM59</accession>
<organism evidence="2 3">
    <name type="scientific">Nocardioides agariphilus</name>
    <dbReference type="NCBI Taxonomy" id="433664"/>
    <lineage>
        <taxon>Bacteria</taxon>
        <taxon>Bacillati</taxon>
        <taxon>Actinomycetota</taxon>
        <taxon>Actinomycetes</taxon>
        <taxon>Propionibacteriales</taxon>
        <taxon>Nocardioidaceae</taxon>
        <taxon>Nocardioides</taxon>
    </lineage>
</organism>
<dbReference type="Gene3D" id="3.10.180.10">
    <property type="entry name" value="2,3-Dihydroxybiphenyl 1,2-Dioxygenase, domain 1"/>
    <property type="match status" value="2"/>
</dbReference>
<proteinExistence type="predicted"/>
<dbReference type="InterPro" id="IPR029068">
    <property type="entry name" value="Glyas_Bleomycin-R_OHBP_Dase"/>
</dbReference>
<dbReference type="RefSeq" id="WP_194695535.1">
    <property type="nucleotide sequence ID" value="NZ_JADKPO010000006.1"/>
</dbReference>
<dbReference type="EMBL" id="JADKPO010000006">
    <property type="protein sequence ID" value="MBF4767393.1"/>
    <property type="molecule type" value="Genomic_DNA"/>
</dbReference>
<dbReference type="InterPro" id="IPR041581">
    <property type="entry name" value="Glyoxalase_6"/>
</dbReference>
<dbReference type="Proteomes" id="UP000660668">
    <property type="component" value="Unassembled WGS sequence"/>
</dbReference>
<feature type="domain" description="Glyoxalase-like" evidence="1">
    <location>
        <begin position="128"/>
        <end position="236"/>
    </location>
</feature>
<reference evidence="2" key="1">
    <citation type="submission" date="2020-11" db="EMBL/GenBank/DDBJ databases">
        <title>Nocardioides cynanchi sp. nov., isolated from soil of rhizosphere of Cynanchum wilfordii.</title>
        <authorList>
            <person name="Lee J.-S."/>
            <person name="Suh M.K."/>
            <person name="Kim J.-S."/>
        </authorList>
    </citation>
    <scope>NUCLEOTIDE SEQUENCE</scope>
    <source>
        <strain evidence="2">KCTC 19276</strain>
    </source>
</reference>
<dbReference type="PANTHER" id="PTHR35908:SF1">
    <property type="entry name" value="CONSERVED PROTEIN"/>
    <property type="match status" value="1"/>
</dbReference>
<dbReference type="PANTHER" id="PTHR35908">
    <property type="entry name" value="HYPOTHETICAL FUSION PROTEIN"/>
    <property type="match status" value="1"/>
</dbReference>
<dbReference type="SUPFAM" id="SSF54593">
    <property type="entry name" value="Glyoxalase/Bleomycin resistance protein/Dihydroxybiphenyl dioxygenase"/>
    <property type="match status" value="2"/>
</dbReference>